<feature type="domain" description="FYVE-type" evidence="6">
    <location>
        <begin position="353"/>
        <end position="422"/>
    </location>
</feature>
<dbReference type="InterPro" id="IPR013087">
    <property type="entry name" value="Znf_C2H2_type"/>
</dbReference>
<feature type="region of interest" description="Disordered" evidence="5">
    <location>
        <begin position="562"/>
        <end position="584"/>
    </location>
</feature>
<feature type="compositionally biased region" description="Polar residues" evidence="5">
    <location>
        <begin position="56"/>
        <end position="65"/>
    </location>
</feature>
<dbReference type="Gene3D" id="4.10.860.20">
    <property type="entry name" value="Rabenosyn, Rab binding domain"/>
    <property type="match status" value="1"/>
</dbReference>
<dbReference type="SMART" id="SM00064">
    <property type="entry name" value="FYVE"/>
    <property type="match status" value="1"/>
</dbReference>
<dbReference type="InterPro" id="IPR017455">
    <property type="entry name" value="Znf_FYVE-rel"/>
</dbReference>
<evidence type="ECO:0000259" key="6">
    <source>
        <dbReference type="PROSITE" id="PS50178"/>
    </source>
</evidence>
<dbReference type="InterPro" id="IPR011011">
    <property type="entry name" value="Znf_FYVE_PHD"/>
</dbReference>
<dbReference type="Gene3D" id="3.30.40.10">
    <property type="entry name" value="Zinc/RING finger domain, C3HC4 (zinc finger)"/>
    <property type="match status" value="1"/>
</dbReference>
<evidence type="ECO:0000256" key="2">
    <source>
        <dbReference type="ARBA" id="ARBA00022771"/>
    </source>
</evidence>
<dbReference type="STRING" id="133381.A0A2T9ZKR4"/>
<dbReference type="AlphaFoldDB" id="A0A2T9ZKR4"/>
<dbReference type="Pfam" id="PF11464">
    <property type="entry name" value="Rbsn"/>
    <property type="match status" value="1"/>
</dbReference>
<dbReference type="InterPro" id="IPR052727">
    <property type="entry name" value="Rab4/Rab5_effector"/>
</dbReference>
<keyword evidence="1" id="KW-0479">Metal-binding</keyword>
<dbReference type="InterPro" id="IPR021565">
    <property type="entry name" value="Rbsn_Rab-bd"/>
</dbReference>
<name>A0A2T9ZKR4_9FUNG</name>
<evidence type="ECO:0000256" key="4">
    <source>
        <dbReference type="PROSITE-ProRule" id="PRU00091"/>
    </source>
</evidence>
<keyword evidence="2 4" id="KW-0863">Zinc-finger</keyword>
<dbReference type="GO" id="GO:0008270">
    <property type="term" value="F:zinc ion binding"/>
    <property type="evidence" value="ECO:0007669"/>
    <property type="project" value="UniProtKB-KW"/>
</dbReference>
<sequence length="683" mass="75650">MKKRNPRVFGSVSLPQSSEEPATQHISSVPPEAEPIETVPESISLSPNLNPIPDGNLSTSSSPQTRPEYYTEYEETSTYTCPICNSFMGTMEQINLHLNTAHFSNQDSPNSNLNKRQPESSENQFDDIADTVLGFFRSTGNKVRGLGDTITSGKLTTELGRLGIIDVDNNEQPLVISSDNHFFESGNQSITQTSIVESNPSIQSNINGLCASHGCNRSISAPNQSFKCKVCKLQFCSVHGVSGMPDSSKASSKNLPLAKFQCPKCAIIDFGSSKDSCGPIRSQTAFFIEKRANAIKKFLLEANRLSQAYSNLHASKKAPAQPVDLSAKKLLGIGIIKDSQRKIEMDIVPWEDDRNIKSCFMCRQPFSQLSNRKHHCRLCGRVVCGKKACSSLIDVPLFDKGNAKLKTTIGTRACSSCIKTLAVDMQCTVGKTKVKSLYDNLADYSEQIESNLMSLKLLLSKLEKTQNEQVQVYKDIIQLPAESDTELRLFKSIRQAVVLNMQLFTVELSAMSQTILAFSEKGNKSLNRNNSVPLLSKTSVPVIPLKSIHSGQAIPINQDESSIISPEATPPPLPIKPDPPKLKTSKTDTFYNIKSFFKTSNGSNSSESTKNITEEELVFNPFVRKPPQKGKIEEQLSILREQRVIVQGYIKQSLQNREWETVRSLNLNLEDLDNEISILEKQL</sequence>
<evidence type="ECO:0000313" key="7">
    <source>
        <dbReference type="EMBL" id="PVV05184.1"/>
    </source>
</evidence>
<dbReference type="SUPFAM" id="SSF140125">
    <property type="entry name" value="Rabenosyn-5 Rab-binding domain-like"/>
    <property type="match status" value="1"/>
</dbReference>
<organism evidence="7 8">
    <name type="scientific">Smittium megazygosporum</name>
    <dbReference type="NCBI Taxonomy" id="133381"/>
    <lineage>
        <taxon>Eukaryota</taxon>
        <taxon>Fungi</taxon>
        <taxon>Fungi incertae sedis</taxon>
        <taxon>Zoopagomycota</taxon>
        <taxon>Kickxellomycotina</taxon>
        <taxon>Harpellomycetes</taxon>
        <taxon>Harpellales</taxon>
        <taxon>Legeriomycetaceae</taxon>
        <taxon>Smittium</taxon>
    </lineage>
</organism>
<reference evidence="7 8" key="1">
    <citation type="journal article" date="2018" name="MBio">
        <title>Comparative Genomics Reveals the Core Gene Toolbox for the Fungus-Insect Symbiosis.</title>
        <authorList>
            <person name="Wang Y."/>
            <person name="Stata M."/>
            <person name="Wang W."/>
            <person name="Stajich J.E."/>
            <person name="White M.M."/>
            <person name="Moncalvo J.M."/>
        </authorList>
    </citation>
    <scope>NUCLEOTIDE SEQUENCE [LARGE SCALE GENOMIC DNA]</scope>
    <source>
        <strain evidence="7 8">SC-DP-2</strain>
    </source>
</reference>
<dbReference type="PANTHER" id="PTHR13510">
    <property type="entry name" value="FYVE-FINGER-CONTAINING RAB5 EFFECTOR PROTEIN RABENOSYN-5-RELATED"/>
    <property type="match status" value="1"/>
</dbReference>
<keyword evidence="8" id="KW-1185">Reference proteome</keyword>
<feature type="region of interest" description="Disordered" evidence="5">
    <location>
        <begin position="1"/>
        <end position="68"/>
    </location>
</feature>
<accession>A0A2T9ZKR4</accession>
<evidence type="ECO:0000256" key="5">
    <source>
        <dbReference type="SAM" id="MobiDB-lite"/>
    </source>
</evidence>
<dbReference type="PROSITE" id="PS00028">
    <property type="entry name" value="ZINC_FINGER_C2H2_1"/>
    <property type="match status" value="1"/>
</dbReference>
<feature type="region of interest" description="Disordered" evidence="5">
    <location>
        <begin position="102"/>
        <end position="123"/>
    </location>
</feature>
<dbReference type="Pfam" id="PF01363">
    <property type="entry name" value="FYVE"/>
    <property type="match status" value="1"/>
</dbReference>
<dbReference type="PROSITE" id="PS50178">
    <property type="entry name" value="ZF_FYVE"/>
    <property type="match status" value="1"/>
</dbReference>
<dbReference type="SUPFAM" id="SSF57903">
    <property type="entry name" value="FYVE/PHD zinc finger"/>
    <property type="match status" value="1"/>
</dbReference>
<dbReference type="EMBL" id="MBFS01000029">
    <property type="protein sequence ID" value="PVV05184.1"/>
    <property type="molecule type" value="Genomic_DNA"/>
</dbReference>
<dbReference type="InterPro" id="IPR013083">
    <property type="entry name" value="Znf_RING/FYVE/PHD"/>
</dbReference>
<gene>
    <name evidence="7" type="ORF">BB560_000302</name>
</gene>
<dbReference type="InterPro" id="IPR036531">
    <property type="entry name" value="Rbsn_Rab-bd_sf"/>
</dbReference>
<evidence type="ECO:0000313" key="8">
    <source>
        <dbReference type="Proteomes" id="UP000245609"/>
    </source>
</evidence>
<evidence type="ECO:0000256" key="3">
    <source>
        <dbReference type="ARBA" id="ARBA00022833"/>
    </source>
</evidence>
<dbReference type="InterPro" id="IPR000306">
    <property type="entry name" value="Znf_FYVE"/>
</dbReference>
<dbReference type="OrthoDB" id="166134at2759"/>
<protein>
    <recommendedName>
        <fullName evidence="6">FYVE-type domain-containing protein</fullName>
    </recommendedName>
</protein>
<dbReference type="Proteomes" id="UP000245609">
    <property type="component" value="Unassembled WGS sequence"/>
</dbReference>
<feature type="compositionally biased region" description="Polar residues" evidence="5">
    <location>
        <begin position="13"/>
        <end position="27"/>
    </location>
</feature>
<dbReference type="CDD" id="cd15737">
    <property type="entry name" value="FYVE2_Vac1p_like"/>
    <property type="match status" value="1"/>
</dbReference>
<evidence type="ECO:0000256" key="1">
    <source>
        <dbReference type="ARBA" id="ARBA00022723"/>
    </source>
</evidence>
<keyword evidence="3" id="KW-0862">Zinc</keyword>
<dbReference type="PANTHER" id="PTHR13510:SF44">
    <property type="entry name" value="RABENOSYN-5"/>
    <property type="match status" value="1"/>
</dbReference>
<proteinExistence type="predicted"/>
<comment type="caution">
    <text evidence="7">The sequence shown here is derived from an EMBL/GenBank/DDBJ whole genome shotgun (WGS) entry which is preliminary data.</text>
</comment>
<feature type="compositionally biased region" description="Pro residues" evidence="5">
    <location>
        <begin position="568"/>
        <end position="577"/>
    </location>
</feature>